<protein>
    <submittedName>
        <fullName evidence="3">Alpha/beta hydrolase</fullName>
    </submittedName>
</protein>
<feature type="coiled-coil region" evidence="1">
    <location>
        <begin position="226"/>
        <end position="253"/>
    </location>
</feature>
<dbReference type="GO" id="GO:0016787">
    <property type="term" value="F:hydrolase activity"/>
    <property type="evidence" value="ECO:0007669"/>
    <property type="project" value="UniProtKB-KW"/>
</dbReference>
<reference evidence="3" key="1">
    <citation type="submission" date="2023-10" db="EMBL/GenBank/DDBJ databases">
        <title>Whole Genome based description of the genera Actinobaculum and Actinotignum reveals a complex phylogenetic relationship within the species included in the genus Actinotignum.</title>
        <authorList>
            <person name="Jensen C.S."/>
            <person name="Dargis R."/>
            <person name="Kemp M."/>
            <person name="Christensen J.J."/>
        </authorList>
    </citation>
    <scope>NUCLEOTIDE SEQUENCE</scope>
    <source>
        <strain evidence="3">SLA_B511</strain>
    </source>
</reference>
<comment type="caution">
    <text evidence="3">The sequence shown here is derived from an EMBL/GenBank/DDBJ whole genome shotgun (WGS) entry which is preliminary data.</text>
</comment>
<keyword evidence="3" id="KW-0378">Hydrolase</keyword>
<dbReference type="Proteomes" id="UP001281731">
    <property type="component" value="Unassembled WGS sequence"/>
</dbReference>
<evidence type="ECO:0000313" key="3">
    <source>
        <dbReference type="EMBL" id="MDY5155025.1"/>
    </source>
</evidence>
<organism evidence="3 4">
    <name type="scientific">Actinotignum urinale</name>
    <dbReference type="NCBI Taxonomy" id="190146"/>
    <lineage>
        <taxon>Bacteria</taxon>
        <taxon>Bacillati</taxon>
        <taxon>Actinomycetota</taxon>
        <taxon>Actinomycetes</taxon>
        <taxon>Actinomycetales</taxon>
        <taxon>Actinomycetaceae</taxon>
        <taxon>Actinotignum</taxon>
    </lineage>
</organism>
<dbReference type="AlphaFoldDB" id="A0AAW9HXR8"/>
<dbReference type="SUPFAM" id="SSF53474">
    <property type="entry name" value="alpha/beta-Hydrolases"/>
    <property type="match status" value="1"/>
</dbReference>
<evidence type="ECO:0000313" key="4">
    <source>
        <dbReference type="Proteomes" id="UP001281731"/>
    </source>
</evidence>
<accession>A0AAW9HXR8</accession>
<feature type="domain" description="DUF1023" evidence="2">
    <location>
        <begin position="325"/>
        <end position="474"/>
    </location>
</feature>
<evidence type="ECO:0000259" key="2">
    <source>
        <dbReference type="Pfam" id="PF06259"/>
    </source>
</evidence>
<sequence length="582" mass="64300">MIRKSHELRKEIHDMRKPLWMGLGGIACSGRMKKVEQSLSYVNEAWEFFGKILTNLHYRLSKVCAVRDEALTRIALNGFTVDHPGRVRDMFDQGQAPQVQAVVGIDRKQMLKETQVLVDTALRQAGQAQQCAIDESKALIRGNYDAICEVGAQYPSILSIFGLSATPTSLPEHERMFGVVSMSPEKAAFWWASKTSEEQEKLLHSYPEFLGLLGGIPANIRDSANRRVLKKKIDEVERELPKARKQYQELNKKLSETPETSRDYTDIAGKWGKASALYTSLQQRRDAYLAIRDSIGFDKNWKDVTKGGPERQLVSFKDVGQAGARRPQAVVSVGNLDTAQTVGVFVPGMGTTVSGELVSHTSNAAYMHSRVEKELIRTGKRDEVAMVAWLGYDPASNVTDLTGFGDSRIREGGRDLASFLEGLDAQRKMSTGAPITNLIVAGHSQGSTVSSQAMMDVKPGIVRHYIAYGTPGMRGAGWDLNTGMEATGTSQSNHVLSIRGDIIDIPNAVNGGNLGEEYNILGYNPRVDPHFDHHTYPSQGGVSLGTPVKNHSAYVQPHHTVATNDFVDIMTRDAPPRHWRRK</sequence>
<keyword evidence="1" id="KW-0175">Coiled coil</keyword>
<dbReference type="Gene3D" id="3.40.50.1820">
    <property type="entry name" value="alpha/beta hydrolase"/>
    <property type="match status" value="1"/>
</dbReference>
<evidence type="ECO:0000256" key="1">
    <source>
        <dbReference type="SAM" id="Coils"/>
    </source>
</evidence>
<dbReference type="InterPro" id="IPR010427">
    <property type="entry name" value="DUF1023"/>
</dbReference>
<dbReference type="PROSITE" id="PS51257">
    <property type="entry name" value="PROKAR_LIPOPROTEIN"/>
    <property type="match status" value="1"/>
</dbReference>
<dbReference type="EMBL" id="JAWNGC010000004">
    <property type="protein sequence ID" value="MDY5155025.1"/>
    <property type="molecule type" value="Genomic_DNA"/>
</dbReference>
<name>A0AAW9HXR8_9ACTO</name>
<dbReference type="RefSeq" id="WP_320756507.1">
    <property type="nucleotide sequence ID" value="NZ_CP171105.1"/>
</dbReference>
<gene>
    <name evidence="3" type="ORF">R6G80_04705</name>
</gene>
<proteinExistence type="predicted"/>
<dbReference type="Pfam" id="PF06259">
    <property type="entry name" value="Abhydrolase_8"/>
    <property type="match status" value="1"/>
</dbReference>
<dbReference type="InterPro" id="IPR029058">
    <property type="entry name" value="AB_hydrolase_fold"/>
</dbReference>